<sequence length="79" mass="9111">MVVRDKNGKIEILYDGKVIAVHEKHYRSRSTVFLKDQYKGLKEAEGMFYPRPRAIKLSSLEVEKRPLGVYESLLEVGTV</sequence>
<reference evidence="2" key="1">
    <citation type="submission" date="2016-12" db="EMBL/GenBank/DDBJ databases">
        <title>Draft Genome Sequences od Carboxydothermus pertinax and islandicus, Hydrogenogenic Carboxydotrophic Bacteria.</title>
        <authorList>
            <person name="Fukuyama Y."/>
            <person name="Ohmae K."/>
            <person name="Yoneda Y."/>
            <person name="Yoshida T."/>
            <person name="Sako Y."/>
        </authorList>
    </citation>
    <scope>NUCLEOTIDE SEQUENCE [LARGE SCALE GENOMIC DNA]</scope>
    <source>
        <strain evidence="2">Ug1</strain>
    </source>
</reference>
<evidence type="ECO:0000313" key="2">
    <source>
        <dbReference type="Proteomes" id="UP000187485"/>
    </source>
</evidence>
<evidence type="ECO:0000313" key="1">
    <source>
        <dbReference type="EMBL" id="GAV23880.1"/>
    </source>
</evidence>
<proteinExistence type="predicted"/>
<accession>A0A1L8CY85</accession>
<dbReference type="Proteomes" id="UP000187485">
    <property type="component" value="Unassembled WGS sequence"/>
</dbReference>
<keyword evidence="2" id="KW-1185">Reference proteome</keyword>
<name>A0A1L8CY85_9THEO</name>
<dbReference type="AlphaFoldDB" id="A0A1L8CY85"/>
<dbReference type="EMBL" id="BDJK01000059">
    <property type="protein sequence ID" value="GAV23880.1"/>
    <property type="molecule type" value="Genomic_DNA"/>
</dbReference>
<gene>
    <name evidence="1" type="ORF">cpu_23900</name>
</gene>
<protein>
    <submittedName>
        <fullName evidence="1">Integrase</fullName>
    </submittedName>
</protein>
<organism evidence="1 2">
    <name type="scientific">Carboxydothermus pertinax</name>
    <dbReference type="NCBI Taxonomy" id="870242"/>
    <lineage>
        <taxon>Bacteria</taxon>
        <taxon>Bacillati</taxon>
        <taxon>Bacillota</taxon>
        <taxon>Clostridia</taxon>
        <taxon>Thermoanaerobacterales</taxon>
        <taxon>Thermoanaerobacteraceae</taxon>
        <taxon>Carboxydothermus</taxon>
    </lineage>
</organism>
<comment type="caution">
    <text evidence="1">The sequence shown here is derived from an EMBL/GenBank/DDBJ whole genome shotgun (WGS) entry which is preliminary data.</text>
</comment>